<sequence length="296" mass="33480">MNSKIIWSIIVLFSIILTCIALLLLRKENPGYKDDKMKEDAKSSKTIEKTTESSLRKNFDDESKIIQKPQEESSQKIEDIEQSNPDEESAPKVNTPSTQKTIDKPVNQSNVGEKILLNVSPQVQHSWNTCAPTTVSMILSSQGITVSQELLAKEMQTDETFGTHNVNAIQILNYHLFGYVTPQDSQAGYRLEIVTTSDVNSKQMHLFKKRLKQNIADGYPMYYTFDCAKIYPGSYGEHNVIGIGYQLSEDGSDIAYLYYIDPSYTKQDPIYGGLKKVTPEELFEAMLSCVEPNYAW</sequence>
<feature type="region of interest" description="Disordered" evidence="1">
    <location>
        <begin position="33"/>
        <end position="107"/>
    </location>
</feature>
<reference evidence="4 5" key="1">
    <citation type="submission" date="2016-01" db="EMBL/GenBank/DDBJ databases">
        <title>Highly variable Streptococcus oralis are common among viridans streptococci isolated from primates.</title>
        <authorList>
            <person name="Denapaite D."/>
            <person name="Rieger M."/>
            <person name="Koendgen S."/>
            <person name="Brueckner R."/>
            <person name="Ochigava I."/>
            <person name="Kappeler P."/>
            <person name="Maetz-Rensing K."/>
            <person name="Leendertz F."/>
            <person name="Hakenbeck R."/>
        </authorList>
    </citation>
    <scope>NUCLEOTIDE SEQUENCE [LARGE SCALE GENOMIC DNA]</scope>
    <source>
        <strain evidence="4 5">DD18</strain>
    </source>
</reference>
<dbReference type="PATRIC" id="fig|68892.8.peg.1017"/>
<proteinExistence type="predicted"/>
<dbReference type="Pfam" id="PF13529">
    <property type="entry name" value="Peptidase_C39_2"/>
    <property type="match status" value="1"/>
</dbReference>
<dbReference type="EMBL" id="LQZF01000106">
    <property type="protein sequence ID" value="KXU13409.1"/>
    <property type="molecule type" value="Genomic_DNA"/>
</dbReference>
<keyword evidence="2" id="KW-0812">Transmembrane</keyword>
<dbReference type="Gene3D" id="3.90.70.10">
    <property type="entry name" value="Cysteine proteinases"/>
    <property type="match status" value="1"/>
</dbReference>
<evidence type="ECO:0000313" key="5">
    <source>
        <dbReference type="Proteomes" id="UP000072578"/>
    </source>
</evidence>
<accession>A0A139RF63</accession>
<feature type="transmembrane region" description="Helical" evidence="2">
    <location>
        <begin position="6"/>
        <end position="25"/>
    </location>
</feature>
<dbReference type="InterPro" id="IPR039564">
    <property type="entry name" value="Peptidase_C39-like"/>
</dbReference>
<dbReference type="RefSeq" id="WP_061863300.1">
    <property type="nucleotide sequence ID" value="NZ_KQ970819.1"/>
</dbReference>
<organism evidence="4 5">
    <name type="scientific">Streptococcus infantis</name>
    <dbReference type="NCBI Taxonomy" id="68892"/>
    <lineage>
        <taxon>Bacteria</taxon>
        <taxon>Bacillati</taxon>
        <taxon>Bacillota</taxon>
        <taxon>Bacilli</taxon>
        <taxon>Lactobacillales</taxon>
        <taxon>Streptococcaceae</taxon>
        <taxon>Streptococcus</taxon>
    </lineage>
</organism>
<feature type="compositionally biased region" description="Polar residues" evidence="1">
    <location>
        <begin position="92"/>
        <end position="107"/>
    </location>
</feature>
<feature type="domain" description="Peptidase C39-like" evidence="3">
    <location>
        <begin position="117"/>
        <end position="262"/>
    </location>
</feature>
<gene>
    <name evidence="4" type="ORF">SINDD18_00912</name>
</gene>
<protein>
    <recommendedName>
        <fullName evidence="3">Peptidase C39-like domain-containing protein</fullName>
    </recommendedName>
</protein>
<evidence type="ECO:0000256" key="2">
    <source>
        <dbReference type="SAM" id="Phobius"/>
    </source>
</evidence>
<evidence type="ECO:0000313" key="4">
    <source>
        <dbReference type="EMBL" id="KXU13409.1"/>
    </source>
</evidence>
<evidence type="ECO:0000259" key="3">
    <source>
        <dbReference type="Pfam" id="PF13529"/>
    </source>
</evidence>
<keyword evidence="2" id="KW-0472">Membrane</keyword>
<dbReference type="Proteomes" id="UP000072578">
    <property type="component" value="Unassembled WGS sequence"/>
</dbReference>
<evidence type="ECO:0000256" key="1">
    <source>
        <dbReference type="SAM" id="MobiDB-lite"/>
    </source>
</evidence>
<comment type="caution">
    <text evidence="4">The sequence shown here is derived from an EMBL/GenBank/DDBJ whole genome shotgun (WGS) entry which is preliminary data.</text>
</comment>
<dbReference type="AlphaFoldDB" id="A0A139RF63"/>
<keyword evidence="2" id="KW-1133">Transmembrane helix</keyword>
<feature type="compositionally biased region" description="Basic and acidic residues" evidence="1">
    <location>
        <begin position="33"/>
        <end position="79"/>
    </location>
</feature>
<name>A0A139RF63_9STRE</name>